<proteinExistence type="predicted"/>
<evidence type="ECO:0000313" key="1">
    <source>
        <dbReference type="EMBL" id="XAI70054.1"/>
    </source>
</evidence>
<accession>A0AAU6W1I5</accession>
<gene>
    <name evidence="1" type="ORF">Nican01_00041</name>
</gene>
<dbReference type="EMBL" id="PP179318">
    <property type="protein sequence ID" value="XAI70054.1"/>
    <property type="molecule type" value="Genomic_DNA"/>
</dbReference>
<organism evidence="1">
    <name type="scientific">Pseudomonas phage Nican01</name>
    <dbReference type="NCBI Taxonomy" id="3138540"/>
    <lineage>
        <taxon>Viruses</taxon>
        <taxon>Duplodnaviria</taxon>
        <taxon>Heunggongvirae</taxon>
        <taxon>Uroviricota</taxon>
        <taxon>Caudoviricetes</taxon>
        <taxon>Nickievirus</taxon>
    </lineage>
</organism>
<reference evidence="1" key="1">
    <citation type="journal article" date="2024" name="J. Gen. Virol.">
        <title>Novel phages of Pseudomonas syringae unveil numerous potential auxiliary metabolic genes.</title>
        <authorList>
            <person name="Feltin C."/>
            <person name="Garneau J.R."/>
            <person name="Morris C.E."/>
            <person name="Berard A."/>
            <person name="Torres-Barcelo C."/>
        </authorList>
    </citation>
    <scope>NUCLEOTIDE SEQUENCE</scope>
</reference>
<sequence>MKKLWSGDDSTLEAWREIARLAFGEDSAAVKYLDRKIEEQGPGEEVIADMSQMNLLLATIHDHPEMLDQ</sequence>
<protein>
    <submittedName>
        <fullName evidence="1">Uncharacterized protein</fullName>
    </submittedName>
</protein>
<name>A0AAU6W1I5_9CAUD</name>